<sequence length="280" mass="31410">MKFLLYTTLIASLFVSNIEAIWVPKQGTTWNYVLKGGEHINVSKETAQVVDLDFTHKSKISELHSKGIKAICYFSGGTLESFRDDKDQYYKVDGLIKTKYEEFSDEIWLDHRKEGLKPLIENRIKRAVSNGCDGLEIDNLGGYKHKEVQKWSDPLTEEDTVRFARWLAKTVHSYGLSIGLKNVLSIVDIVGDDFDYAINESCVVYNECKRYKNFLKKGKAVFGVTYDGVSSNQKGLCSNLNGLGISMIVKSGSSSDGLVQDGVIFDGKKYCGDSFNPGKY</sequence>
<dbReference type="AlphaFoldDB" id="A0A1Y1XK47"/>
<organism evidence="5 6">
    <name type="scientific">Anaeromyces robustus</name>
    <dbReference type="NCBI Taxonomy" id="1754192"/>
    <lineage>
        <taxon>Eukaryota</taxon>
        <taxon>Fungi</taxon>
        <taxon>Fungi incertae sedis</taxon>
        <taxon>Chytridiomycota</taxon>
        <taxon>Chytridiomycota incertae sedis</taxon>
        <taxon>Neocallimastigomycetes</taxon>
        <taxon>Neocallimastigales</taxon>
        <taxon>Neocallimastigaceae</taxon>
        <taxon>Anaeromyces</taxon>
    </lineage>
</organism>
<evidence type="ECO:0000256" key="3">
    <source>
        <dbReference type="SAM" id="SignalP"/>
    </source>
</evidence>
<name>A0A1Y1XK47_9FUNG</name>
<protein>
    <recommendedName>
        <fullName evidence="2">alpha-galactosidase</fullName>
        <ecNumber evidence="2">3.2.1.22</ecNumber>
    </recommendedName>
</protein>
<reference evidence="5 6" key="1">
    <citation type="submission" date="2016-08" db="EMBL/GenBank/DDBJ databases">
        <title>A Parts List for Fungal Cellulosomes Revealed by Comparative Genomics.</title>
        <authorList>
            <consortium name="DOE Joint Genome Institute"/>
            <person name="Haitjema C.H."/>
            <person name="Gilmore S.P."/>
            <person name="Henske J.K."/>
            <person name="Solomon K.V."/>
            <person name="De Groot R."/>
            <person name="Kuo A."/>
            <person name="Mondo S.J."/>
            <person name="Salamov A.A."/>
            <person name="Labutti K."/>
            <person name="Zhao Z."/>
            <person name="Chiniquy J."/>
            <person name="Barry K."/>
            <person name="Brewer H.M."/>
            <person name="Purvine S.O."/>
            <person name="Wright A.T."/>
            <person name="Boxma B."/>
            <person name="Van Alen T."/>
            <person name="Hackstein J.H."/>
            <person name="Baker S.E."/>
            <person name="Grigoriev I.V."/>
            <person name="O'Malley M.A."/>
        </authorList>
    </citation>
    <scope>NUCLEOTIDE SEQUENCE [LARGE SCALE GENOMIC DNA]</scope>
    <source>
        <strain evidence="5 6">S4</strain>
    </source>
</reference>
<proteinExistence type="predicted"/>
<dbReference type="GO" id="GO:0004557">
    <property type="term" value="F:alpha-galactosidase activity"/>
    <property type="evidence" value="ECO:0007669"/>
    <property type="project" value="UniProtKB-EC"/>
</dbReference>
<dbReference type="PANTHER" id="PTHR35273:SF2">
    <property type="entry name" value="ALPHA-GALACTOSIDASE"/>
    <property type="match status" value="1"/>
</dbReference>
<reference evidence="5 6" key="2">
    <citation type="submission" date="2016-08" db="EMBL/GenBank/DDBJ databases">
        <title>Pervasive Adenine N6-methylation of Active Genes in Fungi.</title>
        <authorList>
            <consortium name="DOE Joint Genome Institute"/>
            <person name="Mondo S.J."/>
            <person name="Dannebaum R.O."/>
            <person name="Kuo R.C."/>
            <person name="Labutti K."/>
            <person name="Haridas S."/>
            <person name="Kuo A."/>
            <person name="Salamov A."/>
            <person name="Ahrendt S.R."/>
            <person name="Lipzen A."/>
            <person name="Sullivan W."/>
            <person name="Andreopoulos W.B."/>
            <person name="Clum A."/>
            <person name="Lindquist E."/>
            <person name="Daum C."/>
            <person name="Ramamoorthy G.K."/>
            <person name="Gryganskyi A."/>
            <person name="Culley D."/>
            <person name="Magnuson J.K."/>
            <person name="James T.Y."/>
            <person name="O'Malley M.A."/>
            <person name="Stajich J.E."/>
            <person name="Spatafora J.W."/>
            <person name="Visel A."/>
            <person name="Grigoriev I.V."/>
        </authorList>
    </citation>
    <scope>NUCLEOTIDE SEQUENCE [LARGE SCALE GENOMIC DNA]</scope>
    <source>
        <strain evidence="5 6">S4</strain>
    </source>
</reference>
<evidence type="ECO:0000313" key="5">
    <source>
        <dbReference type="EMBL" id="ORX86131.1"/>
    </source>
</evidence>
<feature type="domain" description="Glycoside-hydrolase family GH114 TIM-barrel" evidence="4">
    <location>
        <begin position="29"/>
        <end position="251"/>
    </location>
</feature>
<dbReference type="PANTHER" id="PTHR35273">
    <property type="entry name" value="ALPHA-1,4 POLYGALACTOSAMINIDASE, PUTATIVE (AFU_ORTHOLOGUE AFUA_3G07890)-RELATED"/>
    <property type="match status" value="1"/>
</dbReference>
<gene>
    <name evidence="5" type="ORF">BCR32DRAFT_199279</name>
</gene>
<dbReference type="EMBL" id="MCFG01000025">
    <property type="protein sequence ID" value="ORX86131.1"/>
    <property type="molecule type" value="Genomic_DNA"/>
</dbReference>
<evidence type="ECO:0000313" key="6">
    <source>
        <dbReference type="Proteomes" id="UP000193944"/>
    </source>
</evidence>
<dbReference type="SUPFAM" id="SSF51445">
    <property type="entry name" value="(Trans)glycosidases"/>
    <property type="match status" value="1"/>
</dbReference>
<dbReference type="InterPro" id="IPR004352">
    <property type="entry name" value="GH114_TIM-barrel"/>
</dbReference>
<accession>A0A1Y1XK47</accession>
<comment type="catalytic activity">
    <reaction evidence="1">
        <text>Hydrolysis of terminal, non-reducing alpha-D-galactose residues in alpha-D-galactosides, including galactose oligosaccharides, galactomannans and galactolipids.</text>
        <dbReference type="EC" id="3.2.1.22"/>
    </reaction>
</comment>
<evidence type="ECO:0000259" key="4">
    <source>
        <dbReference type="Pfam" id="PF03537"/>
    </source>
</evidence>
<evidence type="ECO:0000256" key="2">
    <source>
        <dbReference type="ARBA" id="ARBA00012755"/>
    </source>
</evidence>
<keyword evidence="6" id="KW-1185">Reference proteome</keyword>
<dbReference type="Gene3D" id="3.20.20.70">
    <property type="entry name" value="Aldolase class I"/>
    <property type="match status" value="1"/>
</dbReference>
<dbReference type="InterPro" id="IPR017853">
    <property type="entry name" value="GH"/>
</dbReference>
<feature type="chain" id="PRO_5012395244" description="alpha-galactosidase" evidence="3">
    <location>
        <begin position="21"/>
        <end position="280"/>
    </location>
</feature>
<feature type="signal peptide" evidence="3">
    <location>
        <begin position="1"/>
        <end position="20"/>
    </location>
</feature>
<dbReference type="Pfam" id="PF03537">
    <property type="entry name" value="Glyco_hydro_114"/>
    <property type="match status" value="1"/>
</dbReference>
<evidence type="ECO:0000256" key="1">
    <source>
        <dbReference type="ARBA" id="ARBA00001255"/>
    </source>
</evidence>
<dbReference type="OrthoDB" id="2108802at2759"/>
<dbReference type="EC" id="3.2.1.22" evidence="2"/>
<comment type="caution">
    <text evidence="5">The sequence shown here is derived from an EMBL/GenBank/DDBJ whole genome shotgun (WGS) entry which is preliminary data.</text>
</comment>
<dbReference type="STRING" id="1754192.A0A1Y1XK47"/>
<keyword evidence="3" id="KW-0732">Signal</keyword>
<dbReference type="Proteomes" id="UP000193944">
    <property type="component" value="Unassembled WGS sequence"/>
</dbReference>
<dbReference type="InterPro" id="IPR013785">
    <property type="entry name" value="Aldolase_TIM"/>
</dbReference>